<dbReference type="EMBL" id="JBCGCU010000003">
    <property type="protein sequence ID" value="MEM0514690.1"/>
    <property type="molecule type" value="Genomic_DNA"/>
</dbReference>
<dbReference type="SUPFAM" id="SSF117396">
    <property type="entry name" value="TM1631-like"/>
    <property type="match status" value="1"/>
</dbReference>
<accession>A0ABU9MUG2</accession>
<comment type="caution">
    <text evidence="1">The sequence shown here is derived from an EMBL/GenBank/DDBJ whole genome shotgun (WGS) entry which is preliminary data.</text>
</comment>
<dbReference type="Pfam" id="PF01904">
    <property type="entry name" value="DUF72"/>
    <property type="match status" value="1"/>
</dbReference>
<keyword evidence="2" id="KW-1185">Reference proteome</keyword>
<dbReference type="PANTHER" id="PTHR30348">
    <property type="entry name" value="UNCHARACTERIZED PROTEIN YECE"/>
    <property type="match status" value="1"/>
</dbReference>
<dbReference type="RefSeq" id="WP_342676692.1">
    <property type="nucleotide sequence ID" value="NZ_JBCGCU010000003.1"/>
</dbReference>
<protein>
    <submittedName>
        <fullName evidence="1">DUF72 domain-containing protein</fullName>
    </submittedName>
</protein>
<dbReference type="InterPro" id="IPR002763">
    <property type="entry name" value="DUF72"/>
</dbReference>
<name>A0ABU9MUG2_9GAMM</name>
<proteinExistence type="predicted"/>
<dbReference type="Gene3D" id="3.20.20.410">
    <property type="entry name" value="Protein of unknown function UPF0759"/>
    <property type="match status" value="1"/>
</dbReference>
<evidence type="ECO:0000313" key="2">
    <source>
        <dbReference type="Proteomes" id="UP001447008"/>
    </source>
</evidence>
<reference evidence="1 2" key="1">
    <citation type="submission" date="2024-03" db="EMBL/GenBank/DDBJ databases">
        <title>Pseudoalteromonas qingdaonensis sp. nov., isolated from the intestines of marine benthic organisms.</title>
        <authorList>
            <person name="Lin X."/>
            <person name="Fang S."/>
            <person name="Hu X."/>
        </authorList>
    </citation>
    <scope>NUCLEOTIDE SEQUENCE [LARGE SCALE GENOMIC DNA]</scope>
    <source>
        <strain evidence="1 2">YIC-827</strain>
    </source>
</reference>
<organism evidence="1 2">
    <name type="scientific">Pseudoalteromonas qingdaonensis</name>
    <dbReference type="NCBI Taxonomy" id="3131913"/>
    <lineage>
        <taxon>Bacteria</taxon>
        <taxon>Pseudomonadati</taxon>
        <taxon>Pseudomonadota</taxon>
        <taxon>Gammaproteobacteria</taxon>
        <taxon>Alteromonadales</taxon>
        <taxon>Pseudoalteromonadaceae</taxon>
        <taxon>Pseudoalteromonas</taxon>
    </lineage>
</organism>
<gene>
    <name evidence="1" type="ORF">WCN91_04440</name>
</gene>
<evidence type="ECO:0000313" key="1">
    <source>
        <dbReference type="EMBL" id="MEM0514690.1"/>
    </source>
</evidence>
<sequence>MLYLGCPQWANNAWKGSLFTSDCQNAQMLAQYAQVFNSVEGNTTFYADPKTETVQRWHEATGDDFRFTFKFPKRFSHDLALQCDKQEVHTWLKLMSPLLEKTGSLMLQLPASFAPMHLSRLQDFMAQIPADIGRSIEVRHLEFFTKGDSEKQLNRYCFEQGIDRVCMDTRALFAAKPYNEAIIDAQQKKPHLPVHAIALGQRPIVRFVIAAMGDEYQSYYQPWLKKIKQWLDEGREPYVFLHTADNHGAPLLARQFAQDLKAHCGYHHRAVDPFAGEFNQQSSFF</sequence>
<dbReference type="Proteomes" id="UP001447008">
    <property type="component" value="Unassembled WGS sequence"/>
</dbReference>
<dbReference type="InterPro" id="IPR036520">
    <property type="entry name" value="UPF0759_sf"/>
</dbReference>
<dbReference type="PANTHER" id="PTHR30348:SF9">
    <property type="entry name" value="UPF0759 PROTEIN YECE"/>
    <property type="match status" value="1"/>
</dbReference>